<keyword evidence="7" id="KW-1185">Reference proteome</keyword>
<reference evidence="7" key="1">
    <citation type="submission" date="2016-06" db="EMBL/GenBank/DDBJ databases">
        <title>Parallel loss of symbiosis genes in relatives of nitrogen-fixing non-legume Parasponia.</title>
        <authorList>
            <person name="Van Velzen R."/>
            <person name="Holmer R."/>
            <person name="Bu F."/>
            <person name="Rutten L."/>
            <person name="Van Zeijl A."/>
            <person name="Liu W."/>
            <person name="Santuari L."/>
            <person name="Cao Q."/>
            <person name="Sharma T."/>
            <person name="Shen D."/>
            <person name="Roswanjaya Y."/>
            <person name="Wardhani T."/>
            <person name="Kalhor M.S."/>
            <person name="Jansen J."/>
            <person name="Van den Hoogen J."/>
            <person name="Gungor B."/>
            <person name="Hartog M."/>
            <person name="Hontelez J."/>
            <person name="Verver J."/>
            <person name="Yang W.-C."/>
            <person name="Schijlen E."/>
            <person name="Repin R."/>
            <person name="Schilthuizen M."/>
            <person name="Schranz E."/>
            <person name="Heidstra R."/>
            <person name="Miyata K."/>
            <person name="Fedorova E."/>
            <person name="Kohlen W."/>
            <person name="Bisseling T."/>
            <person name="Smit S."/>
            <person name="Geurts R."/>
        </authorList>
    </citation>
    <scope>NUCLEOTIDE SEQUENCE [LARGE SCALE GENOMIC DNA]</scope>
    <source>
        <strain evidence="7">cv. RG33-2</strain>
    </source>
</reference>
<evidence type="ECO:0000313" key="7">
    <source>
        <dbReference type="Proteomes" id="UP000237000"/>
    </source>
</evidence>
<dbReference type="GO" id="GO:0003723">
    <property type="term" value="F:RNA binding"/>
    <property type="evidence" value="ECO:0007669"/>
    <property type="project" value="UniProtKB-UniRule"/>
</dbReference>
<dbReference type="InParanoid" id="A0A2P5E7A4"/>
<dbReference type="PANTHER" id="PTHR46031:SF37">
    <property type="entry name" value="DRBM DOMAIN-CONTAINING PROTEIN"/>
    <property type="match status" value="1"/>
</dbReference>
<dbReference type="Proteomes" id="UP000237000">
    <property type="component" value="Unassembled WGS sequence"/>
</dbReference>
<evidence type="ECO:0000256" key="2">
    <source>
        <dbReference type="ARBA" id="ARBA00022884"/>
    </source>
</evidence>
<dbReference type="Pfam" id="PF00035">
    <property type="entry name" value="dsrm"/>
    <property type="match status" value="2"/>
</dbReference>
<protein>
    <submittedName>
        <fullName evidence="6">Double-stranded RNA-binding domain containing protein</fullName>
    </submittedName>
</protein>
<feature type="domain" description="DRBM" evidence="5">
    <location>
        <begin position="102"/>
        <end position="171"/>
    </location>
</feature>
<feature type="compositionally biased region" description="Low complexity" evidence="4">
    <location>
        <begin position="78"/>
        <end position="95"/>
    </location>
</feature>
<dbReference type="PANTHER" id="PTHR46031">
    <property type="match status" value="1"/>
</dbReference>
<evidence type="ECO:0000256" key="3">
    <source>
        <dbReference type="PROSITE-ProRule" id="PRU00266"/>
    </source>
</evidence>
<organism evidence="6 7">
    <name type="scientific">Trema orientale</name>
    <name type="common">Charcoal tree</name>
    <name type="synonym">Celtis orientalis</name>
    <dbReference type="NCBI Taxonomy" id="63057"/>
    <lineage>
        <taxon>Eukaryota</taxon>
        <taxon>Viridiplantae</taxon>
        <taxon>Streptophyta</taxon>
        <taxon>Embryophyta</taxon>
        <taxon>Tracheophyta</taxon>
        <taxon>Spermatophyta</taxon>
        <taxon>Magnoliopsida</taxon>
        <taxon>eudicotyledons</taxon>
        <taxon>Gunneridae</taxon>
        <taxon>Pentapetalae</taxon>
        <taxon>rosids</taxon>
        <taxon>fabids</taxon>
        <taxon>Rosales</taxon>
        <taxon>Cannabaceae</taxon>
        <taxon>Trema</taxon>
    </lineage>
</organism>
<accession>A0A2P5E7A4</accession>
<evidence type="ECO:0000313" key="6">
    <source>
        <dbReference type="EMBL" id="PON81396.1"/>
    </source>
</evidence>
<sequence length="454" mass="48525">MREMGAFPQPQPQPQPQTPTPPTTTTTTPLPFASFQPPPPAPPQAWVHTPPPPPSAALPPPVSSAPPPQPPAPPPPQAQAQAQPQPTAAPPSGSSRQPEQSMHKNRLQEFTHKSNIPLPIYQTINEGYQHLPQFRSTVLVNGARYTSPDTFSTRKAAEQSVAELALKSISKETVVDEGFPLIHEDTVFCKSILNEFATKMNMELPTYNTIKPEGLIPVFKSSLVFNGASYTGSVGKNKKEAEQLAARVAILSLLGDSGMKKVLYDIVKSKVKLYAALHKVDSRDNTHSSTVPLMRNTVQCSVVVPSKDTGVEFALPVVSAPTTTDSVVQTTVINAATSAPTTTDSVVPTTVINVATSAVPDLNSGAVPLPPRHEFKIQKPGTSSEAINILASQATNLPIEFVHPISAHSVDAVPSSSRKRRKNKKKANKKLCTGAQLQMAALPLNQVPPCSVAQ</sequence>
<name>A0A2P5E7A4_TREOI</name>
<dbReference type="PRINTS" id="PR01217">
    <property type="entry name" value="PRICHEXTENSN"/>
</dbReference>
<keyword evidence="1" id="KW-0677">Repeat</keyword>
<feature type="compositionally biased region" description="Pro residues" evidence="4">
    <location>
        <begin position="36"/>
        <end position="77"/>
    </location>
</feature>
<dbReference type="PROSITE" id="PS50137">
    <property type="entry name" value="DS_RBD"/>
    <property type="match status" value="2"/>
</dbReference>
<evidence type="ECO:0000256" key="1">
    <source>
        <dbReference type="ARBA" id="ARBA00022737"/>
    </source>
</evidence>
<feature type="compositionally biased region" description="Pro residues" evidence="4">
    <location>
        <begin position="9"/>
        <end position="22"/>
    </location>
</feature>
<feature type="domain" description="DRBM" evidence="5">
    <location>
        <begin position="188"/>
        <end position="255"/>
    </location>
</feature>
<dbReference type="AlphaFoldDB" id="A0A2P5E7A4"/>
<keyword evidence="2 3" id="KW-0694">RNA-binding</keyword>
<dbReference type="OrthoDB" id="5988181at2759"/>
<dbReference type="SUPFAM" id="SSF54768">
    <property type="entry name" value="dsRNA-binding domain-like"/>
    <property type="match status" value="2"/>
</dbReference>
<feature type="region of interest" description="Disordered" evidence="4">
    <location>
        <begin position="1"/>
        <end position="106"/>
    </location>
</feature>
<dbReference type="STRING" id="63057.A0A2P5E7A4"/>
<evidence type="ECO:0000259" key="5">
    <source>
        <dbReference type="PROSITE" id="PS50137"/>
    </source>
</evidence>
<feature type="compositionally biased region" description="Low complexity" evidence="4">
    <location>
        <begin position="23"/>
        <end position="35"/>
    </location>
</feature>
<dbReference type="EMBL" id="JXTC01000218">
    <property type="protein sequence ID" value="PON81396.1"/>
    <property type="molecule type" value="Genomic_DNA"/>
</dbReference>
<comment type="caution">
    <text evidence="6">The sequence shown here is derived from an EMBL/GenBank/DDBJ whole genome shotgun (WGS) entry which is preliminary data.</text>
</comment>
<gene>
    <name evidence="6" type="ORF">TorRG33x02_228210</name>
</gene>
<dbReference type="Gene3D" id="3.30.160.20">
    <property type="match status" value="2"/>
</dbReference>
<proteinExistence type="predicted"/>
<dbReference type="SMART" id="SM00358">
    <property type="entry name" value="DSRM"/>
    <property type="match status" value="2"/>
</dbReference>
<evidence type="ECO:0000256" key="4">
    <source>
        <dbReference type="SAM" id="MobiDB-lite"/>
    </source>
</evidence>
<dbReference type="InterPro" id="IPR014720">
    <property type="entry name" value="dsRBD_dom"/>
</dbReference>
<dbReference type="FunFam" id="3.30.160.20:FF:000071">
    <property type="entry name" value="Double-stranded RNA-binding protein 4"/>
    <property type="match status" value="1"/>
</dbReference>